<dbReference type="CDD" id="cd02151">
    <property type="entry name" value="nitroreductase"/>
    <property type="match status" value="1"/>
</dbReference>
<dbReference type="Proteomes" id="UP000283975">
    <property type="component" value="Unassembled WGS sequence"/>
</dbReference>
<dbReference type="EMBL" id="QSHZ01000029">
    <property type="protein sequence ID" value="RHC52773.1"/>
    <property type="molecule type" value="Genomic_DNA"/>
</dbReference>
<evidence type="ECO:0000313" key="4">
    <source>
        <dbReference type="Proteomes" id="UP000283975"/>
    </source>
</evidence>
<dbReference type="RefSeq" id="WP_002564581.1">
    <property type="nucleotide sequence ID" value="NZ_CABKUK010000001.1"/>
</dbReference>
<dbReference type="PANTHER" id="PTHR23026:SF117">
    <property type="entry name" value="NITROREDUCTASE"/>
    <property type="match status" value="1"/>
</dbReference>
<evidence type="ECO:0000313" key="3">
    <source>
        <dbReference type="EMBL" id="RHC52773.1"/>
    </source>
</evidence>
<protein>
    <submittedName>
        <fullName evidence="2">Nitroreductase</fullName>
    </submittedName>
</protein>
<dbReference type="GO" id="GO:0016491">
    <property type="term" value="F:oxidoreductase activity"/>
    <property type="evidence" value="ECO:0007669"/>
    <property type="project" value="InterPro"/>
</dbReference>
<dbReference type="EMBL" id="QRZM01000002">
    <property type="protein sequence ID" value="RGV77673.1"/>
    <property type="molecule type" value="Genomic_DNA"/>
</dbReference>
<dbReference type="SUPFAM" id="SSF55469">
    <property type="entry name" value="FMN-dependent nitroreductase-like"/>
    <property type="match status" value="1"/>
</dbReference>
<evidence type="ECO:0000313" key="5">
    <source>
        <dbReference type="Proteomes" id="UP000284543"/>
    </source>
</evidence>
<dbReference type="InterPro" id="IPR050627">
    <property type="entry name" value="Nitroreductase/BluB"/>
</dbReference>
<dbReference type="Gene3D" id="3.40.109.10">
    <property type="entry name" value="NADH Oxidase"/>
    <property type="match status" value="1"/>
</dbReference>
<proteinExistence type="predicted"/>
<dbReference type="Proteomes" id="UP000284543">
    <property type="component" value="Unassembled WGS sequence"/>
</dbReference>
<feature type="domain" description="Nitroreductase" evidence="1">
    <location>
        <begin position="66"/>
        <end position="149"/>
    </location>
</feature>
<name>A0A412ZC41_9FIRM</name>
<organism evidence="2 5">
    <name type="scientific">Enterocloster bolteae</name>
    <dbReference type="NCBI Taxonomy" id="208479"/>
    <lineage>
        <taxon>Bacteria</taxon>
        <taxon>Bacillati</taxon>
        <taxon>Bacillota</taxon>
        <taxon>Clostridia</taxon>
        <taxon>Lachnospirales</taxon>
        <taxon>Lachnospiraceae</taxon>
        <taxon>Enterocloster</taxon>
    </lineage>
</organism>
<comment type="caution">
    <text evidence="2">The sequence shown here is derived from an EMBL/GenBank/DDBJ whole genome shotgun (WGS) entry which is preliminary data.</text>
</comment>
<reference evidence="4 5" key="1">
    <citation type="submission" date="2018-08" db="EMBL/GenBank/DDBJ databases">
        <title>A genome reference for cultivated species of the human gut microbiota.</title>
        <authorList>
            <person name="Zou Y."/>
            <person name="Xue W."/>
            <person name="Luo G."/>
        </authorList>
    </citation>
    <scope>NUCLEOTIDE SEQUENCE [LARGE SCALE GENOMIC DNA]</scope>
    <source>
        <strain evidence="2 5">AF14-18</strain>
        <strain evidence="3 4">AM35-14</strain>
    </source>
</reference>
<dbReference type="InterPro" id="IPR029479">
    <property type="entry name" value="Nitroreductase"/>
</dbReference>
<gene>
    <name evidence="3" type="ORF">DW839_22650</name>
    <name evidence="2" type="ORF">DWW02_06000</name>
</gene>
<evidence type="ECO:0000259" key="1">
    <source>
        <dbReference type="Pfam" id="PF00881"/>
    </source>
</evidence>
<dbReference type="PANTHER" id="PTHR23026">
    <property type="entry name" value="NADPH NITROREDUCTASE"/>
    <property type="match status" value="1"/>
</dbReference>
<sequence>MDLLEIMRRRRSIRNYSGEEIPEESLTKVLQAGLLSASGKAKRPWEFIVVRQRKTLDDLSGCRAGGVKMLKEAQCAIVVIGDEKEQDVWIEDCSVAMANMHLMASSLGIGSCWVQGRLRNADEITTEEYVRERLGFPENYKLEAILTLGMPDAEAPAHQLDELPMEKIKWERY</sequence>
<feature type="domain" description="Nitroreductase" evidence="1">
    <location>
        <begin position="8"/>
        <end position="59"/>
    </location>
</feature>
<dbReference type="InterPro" id="IPR000415">
    <property type="entry name" value="Nitroreductase-like"/>
</dbReference>
<accession>A0A412ZC41</accession>
<dbReference type="AlphaFoldDB" id="A0A412ZC41"/>
<dbReference type="Pfam" id="PF00881">
    <property type="entry name" value="Nitroreductase"/>
    <property type="match status" value="2"/>
</dbReference>
<dbReference type="KEGG" id="cbol:CGC65_17020"/>
<evidence type="ECO:0000313" key="2">
    <source>
        <dbReference type="EMBL" id="RGV77673.1"/>
    </source>
</evidence>